<organism evidence="1">
    <name type="scientific">bioreactor metagenome</name>
    <dbReference type="NCBI Taxonomy" id="1076179"/>
    <lineage>
        <taxon>unclassified sequences</taxon>
        <taxon>metagenomes</taxon>
        <taxon>ecological metagenomes</taxon>
    </lineage>
</organism>
<accession>A0A644SUG6</accession>
<evidence type="ECO:0000313" key="1">
    <source>
        <dbReference type="EMBL" id="MPL57311.1"/>
    </source>
</evidence>
<gene>
    <name evidence="1" type="ORF">SDC9_02812</name>
</gene>
<dbReference type="EMBL" id="VSSQ01000004">
    <property type="protein sequence ID" value="MPL57311.1"/>
    <property type="molecule type" value="Genomic_DNA"/>
</dbReference>
<dbReference type="AlphaFoldDB" id="A0A644SUG6"/>
<reference evidence="1" key="1">
    <citation type="submission" date="2019-08" db="EMBL/GenBank/DDBJ databases">
        <authorList>
            <person name="Kucharzyk K."/>
            <person name="Murdoch R.W."/>
            <person name="Higgins S."/>
            <person name="Loffler F."/>
        </authorList>
    </citation>
    <scope>NUCLEOTIDE SEQUENCE</scope>
</reference>
<proteinExistence type="predicted"/>
<protein>
    <submittedName>
        <fullName evidence="1">Uncharacterized protein</fullName>
    </submittedName>
</protein>
<name>A0A644SUG6_9ZZZZ</name>
<sequence>MPWMASLKQAGAAALIIAAGLVNAQIVVSFVVTARSVLHANVVQMNFNLAAGNNA</sequence>
<comment type="caution">
    <text evidence="1">The sequence shown here is derived from an EMBL/GenBank/DDBJ whole genome shotgun (WGS) entry which is preliminary data.</text>
</comment>